<dbReference type="AlphaFoldDB" id="X1KWL9"/>
<organism evidence="2">
    <name type="scientific">marine sediment metagenome</name>
    <dbReference type="NCBI Taxonomy" id="412755"/>
    <lineage>
        <taxon>unclassified sequences</taxon>
        <taxon>metagenomes</taxon>
        <taxon>ecological metagenomes</taxon>
    </lineage>
</organism>
<evidence type="ECO:0000313" key="2">
    <source>
        <dbReference type="EMBL" id="GAH86388.1"/>
    </source>
</evidence>
<dbReference type="InterPro" id="IPR011010">
    <property type="entry name" value="DNA_brk_join_enz"/>
</dbReference>
<dbReference type="GO" id="GO:0006310">
    <property type="term" value="P:DNA recombination"/>
    <property type="evidence" value="ECO:0007669"/>
    <property type="project" value="UniProtKB-KW"/>
</dbReference>
<sequence length="74" mass="8708">RHSKSMHLLHAGVELIYIRDFLGHVDIKTTEIYSRTDTEVKRKAIENAYPELINSDLPDWNKDQELLSWLSDLK</sequence>
<feature type="non-terminal residue" evidence="2">
    <location>
        <position position="1"/>
    </location>
</feature>
<name>X1KWL9_9ZZZZ</name>
<dbReference type="Gene3D" id="1.10.443.10">
    <property type="entry name" value="Intergrase catalytic core"/>
    <property type="match status" value="1"/>
</dbReference>
<dbReference type="GO" id="GO:0003677">
    <property type="term" value="F:DNA binding"/>
    <property type="evidence" value="ECO:0007669"/>
    <property type="project" value="InterPro"/>
</dbReference>
<evidence type="ECO:0000256" key="1">
    <source>
        <dbReference type="ARBA" id="ARBA00023172"/>
    </source>
</evidence>
<gene>
    <name evidence="2" type="ORF">S03H2_63623</name>
</gene>
<keyword evidence="1" id="KW-0233">DNA recombination</keyword>
<dbReference type="SUPFAM" id="SSF56349">
    <property type="entry name" value="DNA breaking-rejoining enzymes"/>
    <property type="match status" value="1"/>
</dbReference>
<comment type="caution">
    <text evidence="2">The sequence shown here is derived from an EMBL/GenBank/DDBJ whole genome shotgun (WGS) entry which is preliminary data.</text>
</comment>
<proteinExistence type="predicted"/>
<reference evidence="2" key="1">
    <citation type="journal article" date="2014" name="Front. Microbiol.">
        <title>High frequency of phylogenetically diverse reductive dehalogenase-homologous genes in deep subseafloor sedimentary metagenomes.</title>
        <authorList>
            <person name="Kawai M."/>
            <person name="Futagami T."/>
            <person name="Toyoda A."/>
            <person name="Takaki Y."/>
            <person name="Nishi S."/>
            <person name="Hori S."/>
            <person name="Arai W."/>
            <person name="Tsubouchi T."/>
            <person name="Morono Y."/>
            <person name="Uchiyama I."/>
            <person name="Ito T."/>
            <person name="Fujiyama A."/>
            <person name="Inagaki F."/>
            <person name="Takami H."/>
        </authorList>
    </citation>
    <scope>NUCLEOTIDE SEQUENCE</scope>
    <source>
        <strain evidence="2">Expedition CK06-06</strain>
    </source>
</reference>
<dbReference type="GO" id="GO:0015074">
    <property type="term" value="P:DNA integration"/>
    <property type="evidence" value="ECO:0007669"/>
    <property type="project" value="InterPro"/>
</dbReference>
<dbReference type="EMBL" id="BARU01041243">
    <property type="protein sequence ID" value="GAH86388.1"/>
    <property type="molecule type" value="Genomic_DNA"/>
</dbReference>
<protein>
    <submittedName>
        <fullName evidence="2">Uncharacterized protein</fullName>
    </submittedName>
</protein>
<dbReference type="InterPro" id="IPR013762">
    <property type="entry name" value="Integrase-like_cat_sf"/>
</dbReference>
<accession>X1KWL9</accession>